<dbReference type="SUPFAM" id="SSF53756">
    <property type="entry name" value="UDP-Glycosyltransferase/glycogen phosphorylase"/>
    <property type="match status" value="1"/>
</dbReference>
<reference evidence="11" key="1">
    <citation type="journal article" date="2019" name="Int. J. Syst. Evol. Microbiol.">
        <title>The Global Catalogue of Microorganisms (GCM) 10K type strain sequencing project: providing services to taxonomists for standard genome sequencing and annotation.</title>
        <authorList>
            <consortium name="The Broad Institute Genomics Platform"/>
            <consortium name="The Broad Institute Genome Sequencing Center for Infectious Disease"/>
            <person name="Wu L."/>
            <person name="Ma J."/>
        </authorList>
    </citation>
    <scope>NUCLEOTIDE SEQUENCE [LARGE SCALE GENOMIC DNA]</scope>
    <source>
        <strain evidence="11">NBRC 113072</strain>
    </source>
</reference>
<evidence type="ECO:0000256" key="3">
    <source>
        <dbReference type="ARBA" id="ARBA00004991"/>
    </source>
</evidence>
<keyword evidence="5" id="KW-0808">Transferase</keyword>
<dbReference type="InterPro" id="IPR029044">
    <property type="entry name" value="Nucleotide-diphossugar_trans"/>
</dbReference>
<name>A0ABQ6IP93_9MICO</name>
<dbReference type="RefSeq" id="WP_284303213.1">
    <property type="nucleotide sequence ID" value="NZ_BSUO01000001.1"/>
</dbReference>
<comment type="pathway">
    <text evidence="2">Lipid metabolism; sphingolipid metabolism.</text>
</comment>
<sequence>MTDSVTPVTPTPEVRDLTTARQAGRPAPSFEVVLVTYRSRPHVEALVDRWGAEVPVALVDNGRGVDGLDGWAEAHPQVRYLDGGGVGFARAANLGAFSSEAEFVVFVNPDSRPSVEDLRSLVVGLAADPVSASHAATVTGPDGQVEIGVAGWEPDVLRTAAYAVGLHKRWPTIGVYGKPTLGQRLDVDWTTGACMAVRTAQFRRLGGFDESFFVYSEDMSFGRRARTAGLRQVLRHDVVVAHGAGSSGAPSAEMMRLKGASFTNYVHRYHPGAAATVMSGTLAAGYLARSVRGRLRGDEMGPLFWAQAKGLLSGRAFVGGAEVAHRRLCETAADRVGATADADPRPVLLVTKEFGEPATSGGMLRTLALAKWIAARANVVVVSPKGVTGVRRLESGQIVLEPLRSASRSSRVADALTFPRYRSLGAPRTSGAALIDGVSATLRDLGPFRAAVVDHTNLFGVTQMLPPDLPVVLSTHNVESDLMRQRAQSEEGATKIAAHVESALLRLLERTVGTRHPNVVCTEHDGRIALEDGAPAVAVARNGVTPPAASDRERALAANPHGTELLFTGALDWRPNINGILWLVESREWADLARRRPELVLTVAGRNPSPEFRARLEAAPGVRVEADVPSMTPLLERARLGVAPLLEGGGSRIKLLEYIAHGLPSVSTVVGASGLDGLPEGAILQTPEDRDAFCAAIEQALDSGPATLPADPVEAMLAVYGWENALRPVADVLPV</sequence>
<comment type="pathway">
    <text evidence="3">Sphingolipid metabolism.</text>
</comment>
<dbReference type="Pfam" id="PF13506">
    <property type="entry name" value="Glyco_transf_21"/>
    <property type="match status" value="1"/>
</dbReference>
<feature type="region of interest" description="Disordered" evidence="9">
    <location>
        <begin position="1"/>
        <end position="23"/>
    </location>
</feature>
<dbReference type="Gene3D" id="3.90.550.10">
    <property type="entry name" value="Spore Coat Polysaccharide Biosynthesis Protein SpsA, Chain A"/>
    <property type="match status" value="1"/>
</dbReference>
<protein>
    <submittedName>
        <fullName evidence="10">Uncharacterized protein</fullName>
    </submittedName>
</protein>
<evidence type="ECO:0000256" key="4">
    <source>
        <dbReference type="ARBA" id="ARBA00022676"/>
    </source>
</evidence>
<keyword evidence="7" id="KW-1133">Transmembrane helix</keyword>
<dbReference type="PANTHER" id="PTHR43179">
    <property type="entry name" value="RHAMNOSYLTRANSFERASE WBBL"/>
    <property type="match status" value="1"/>
</dbReference>
<dbReference type="EMBL" id="BSUO01000001">
    <property type="protein sequence ID" value="GMA39261.1"/>
    <property type="molecule type" value="Genomic_DNA"/>
</dbReference>
<dbReference type="InterPro" id="IPR025993">
    <property type="entry name" value="Ceramide_glucosylTrfase"/>
</dbReference>
<keyword evidence="8" id="KW-0472">Membrane</keyword>
<evidence type="ECO:0000256" key="1">
    <source>
        <dbReference type="ARBA" id="ARBA00004141"/>
    </source>
</evidence>
<evidence type="ECO:0000256" key="9">
    <source>
        <dbReference type="SAM" id="MobiDB-lite"/>
    </source>
</evidence>
<organism evidence="10 11">
    <name type="scientific">Mobilicoccus caccae</name>
    <dbReference type="NCBI Taxonomy" id="1859295"/>
    <lineage>
        <taxon>Bacteria</taxon>
        <taxon>Bacillati</taxon>
        <taxon>Actinomycetota</taxon>
        <taxon>Actinomycetes</taxon>
        <taxon>Micrococcales</taxon>
        <taxon>Dermatophilaceae</taxon>
        <taxon>Mobilicoccus</taxon>
    </lineage>
</organism>
<accession>A0ABQ6IP93</accession>
<evidence type="ECO:0000256" key="6">
    <source>
        <dbReference type="ARBA" id="ARBA00022692"/>
    </source>
</evidence>
<evidence type="ECO:0000313" key="10">
    <source>
        <dbReference type="EMBL" id="GMA39261.1"/>
    </source>
</evidence>
<evidence type="ECO:0000256" key="5">
    <source>
        <dbReference type="ARBA" id="ARBA00022679"/>
    </source>
</evidence>
<evidence type="ECO:0000256" key="2">
    <source>
        <dbReference type="ARBA" id="ARBA00004760"/>
    </source>
</evidence>
<comment type="subcellular location">
    <subcellularLocation>
        <location evidence="1">Membrane</location>
        <topology evidence="1">Multi-pass membrane protein</topology>
    </subcellularLocation>
</comment>
<evidence type="ECO:0000256" key="7">
    <source>
        <dbReference type="ARBA" id="ARBA00022989"/>
    </source>
</evidence>
<evidence type="ECO:0000256" key="8">
    <source>
        <dbReference type="ARBA" id="ARBA00023136"/>
    </source>
</evidence>
<dbReference type="PANTHER" id="PTHR43179:SF7">
    <property type="entry name" value="RHAMNOSYLTRANSFERASE WBBL"/>
    <property type="match status" value="1"/>
</dbReference>
<keyword evidence="6" id="KW-0812">Transmembrane</keyword>
<keyword evidence="4" id="KW-0328">Glycosyltransferase</keyword>
<dbReference type="Gene3D" id="3.40.50.2000">
    <property type="entry name" value="Glycogen Phosphorylase B"/>
    <property type="match status" value="1"/>
</dbReference>
<comment type="caution">
    <text evidence="10">The sequence shown here is derived from an EMBL/GenBank/DDBJ whole genome shotgun (WGS) entry which is preliminary data.</text>
</comment>
<proteinExistence type="predicted"/>
<keyword evidence="11" id="KW-1185">Reference proteome</keyword>
<gene>
    <name evidence="10" type="ORF">GCM10025883_13060</name>
</gene>
<dbReference type="Proteomes" id="UP001157126">
    <property type="component" value="Unassembled WGS sequence"/>
</dbReference>
<dbReference type="Pfam" id="PF13692">
    <property type="entry name" value="Glyco_trans_1_4"/>
    <property type="match status" value="1"/>
</dbReference>
<dbReference type="SUPFAM" id="SSF53448">
    <property type="entry name" value="Nucleotide-diphospho-sugar transferases"/>
    <property type="match status" value="1"/>
</dbReference>
<evidence type="ECO:0000313" key="11">
    <source>
        <dbReference type="Proteomes" id="UP001157126"/>
    </source>
</evidence>